<protein>
    <submittedName>
        <fullName evidence="3">Phage major capsid protein</fullName>
    </submittedName>
</protein>
<dbReference type="Proteomes" id="UP000236286">
    <property type="component" value="Unassembled WGS sequence"/>
</dbReference>
<evidence type="ECO:0000259" key="2">
    <source>
        <dbReference type="Pfam" id="PF05065"/>
    </source>
</evidence>
<proteinExistence type="predicted"/>
<dbReference type="InterPro" id="IPR054612">
    <property type="entry name" value="Phage_capsid-like_C"/>
</dbReference>
<comment type="caution">
    <text evidence="3">The sequence shown here is derived from an EMBL/GenBank/DDBJ whole genome shotgun (WGS) entry which is preliminary data.</text>
</comment>
<dbReference type="RefSeq" id="WP_102845445.1">
    <property type="nucleotide sequence ID" value="NZ_PDZR01000043.1"/>
</dbReference>
<evidence type="ECO:0000313" key="3">
    <source>
        <dbReference type="EMBL" id="PNG24237.1"/>
    </source>
</evidence>
<reference evidence="3 4" key="1">
    <citation type="submission" date="2017-10" db="EMBL/GenBank/DDBJ databases">
        <title>Genome announcement of Methylocella silvestris TVC from permafrost.</title>
        <authorList>
            <person name="Wang J."/>
            <person name="Geng K."/>
            <person name="Ul-Haque F."/>
            <person name="Crombie A.T."/>
            <person name="Street L.E."/>
            <person name="Wookey P.A."/>
            <person name="Murrell J.C."/>
            <person name="Pratscher J."/>
        </authorList>
    </citation>
    <scope>NUCLEOTIDE SEQUENCE [LARGE SCALE GENOMIC DNA]</scope>
    <source>
        <strain evidence="3 4">TVC</strain>
    </source>
</reference>
<dbReference type="Pfam" id="PF05065">
    <property type="entry name" value="Phage_capsid"/>
    <property type="match status" value="1"/>
</dbReference>
<dbReference type="OrthoDB" id="9786516at2"/>
<accession>A0A2J7TBU3</accession>
<dbReference type="Gene3D" id="3.30.2400.10">
    <property type="entry name" value="Major capsid protein gp5"/>
    <property type="match status" value="1"/>
</dbReference>
<dbReference type="NCBIfam" id="TIGR01554">
    <property type="entry name" value="major_cap_HK97"/>
    <property type="match status" value="1"/>
</dbReference>
<dbReference type="AlphaFoldDB" id="A0A2J7TBU3"/>
<dbReference type="SUPFAM" id="SSF56563">
    <property type="entry name" value="Major capsid protein gp5"/>
    <property type="match status" value="1"/>
</dbReference>
<organism evidence="3 4">
    <name type="scientific">Methylocella silvestris</name>
    <dbReference type="NCBI Taxonomy" id="199596"/>
    <lineage>
        <taxon>Bacteria</taxon>
        <taxon>Pseudomonadati</taxon>
        <taxon>Pseudomonadota</taxon>
        <taxon>Alphaproteobacteria</taxon>
        <taxon>Hyphomicrobiales</taxon>
        <taxon>Beijerinckiaceae</taxon>
        <taxon>Methylocella</taxon>
    </lineage>
</organism>
<evidence type="ECO:0000313" key="4">
    <source>
        <dbReference type="Proteomes" id="UP000236286"/>
    </source>
</evidence>
<name>A0A2J7TBU3_METSI</name>
<evidence type="ECO:0000256" key="1">
    <source>
        <dbReference type="ARBA" id="ARBA00004328"/>
    </source>
</evidence>
<feature type="domain" description="Phage capsid-like C-terminal" evidence="2">
    <location>
        <begin position="132"/>
        <end position="407"/>
    </location>
</feature>
<gene>
    <name evidence="3" type="ORF">CR492_19815</name>
</gene>
<dbReference type="EMBL" id="PDZR01000043">
    <property type="protein sequence ID" value="PNG24237.1"/>
    <property type="molecule type" value="Genomic_DNA"/>
</dbReference>
<dbReference type="Gene3D" id="3.30.2320.10">
    <property type="entry name" value="hypothetical protein PF0899 domain"/>
    <property type="match status" value="1"/>
</dbReference>
<dbReference type="InterPro" id="IPR024455">
    <property type="entry name" value="Phage_capsid"/>
</dbReference>
<comment type="subcellular location">
    <subcellularLocation>
        <location evidence="1">Virion</location>
    </subcellularLocation>
</comment>
<sequence length="420" mass="45069">MAGIQDLREQRFALVQKAQAILDRKPFRKQDSDECDALYEQIAPLDGQIRNLERVASAAFDLEGRAYDFSNHNGRSIDENAAKIDASRKAFNRALCVGMERLTPEERALVSADAPGNRGRIVNVAEGTSVAGGYLVPTIVMPTVISKLKAFGGMRTVARVLATDGGAPIAWPTSDDTSAVGELVAENVAATVGDMTFGVATLQAFKFSSKIVPVSFEVLQDAAADVESVVFDGLTTRLARSMNVFFTNGTGTGQPFGVVNQAALGYTMPTGNTAGITYDGLISLYHSVDPAYRSSQNCAFMMNDTTFKAIKLLKDGAGRPIWLPSTSGALGGDQGFDTLLGARLVINQDMVSPAANAKTVLFGDFSKYMIRDVMSMLLLRFTDSAYTAKGQIGFLAWARADGRMIDASNESIRYLQQSAT</sequence>